<dbReference type="EMBL" id="NPCC01000004">
    <property type="protein sequence ID" value="PAE90699.1"/>
    <property type="molecule type" value="Genomic_DNA"/>
</dbReference>
<comment type="pathway">
    <text evidence="2 9">Amino-acid biosynthesis; L-tryptophan biosynthesis; L-tryptophan from chorismate: step 3/5.</text>
</comment>
<evidence type="ECO:0000256" key="6">
    <source>
        <dbReference type="ARBA" id="ARBA00022822"/>
    </source>
</evidence>
<feature type="domain" description="N-(5'phosphoribosyl) anthranilate isomerase (PRAI)" evidence="10">
    <location>
        <begin position="4"/>
        <end position="205"/>
    </location>
</feature>
<evidence type="ECO:0000256" key="5">
    <source>
        <dbReference type="ARBA" id="ARBA00022605"/>
    </source>
</evidence>
<evidence type="ECO:0000256" key="9">
    <source>
        <dbReference type="HAMAP-Rule" id="MF_00135"/>
    </source>
</evidence>
<evidence type="ECO:0000256" key="4">
    <source>
        <dbReference type="ARBA" id="ARBA00022272"/>
    </source>
</evidence>
<dbReference type="GO" id="GO:0000162">
    <property type="term" value="P:L-tryptophan biosynthetic process"/>
    <property type="evidence" value="ECO:0007669"/>
    <property type="project" value="UniProtKB-UniRule"/>
</dbReference>
<dbReference type="InterPro" id="IPR044643">
    <property type="entry name" value="TrpF_fam"/>
</dbReference>
<dbReference type="InterPro" id="IPR011060">
    <property type="entry name" value="RibuloseP-bd_barrel"/>
</dbReference>
<keyword evidence="5 9" id="KW-0028">Amino-acid biosynthesis</keyword>
<keyword evidence="7 9" id="KW-0057">Aromatic amino acid biosynthesis</keyword>
<comment type="caution">
    <text evidence="11">The sequence shown here is derived from an EMBL/GenBank/DDBJ whole genome shotgun (WGS) entry which is preliminary data.</text>
</comment>
<name>A0A268P5A2_SHOCL</name>
<keyword evidence="8 9" id="KW-0413">Isomerase</keyword>
<protein>
    <recommendedName>
        <fullName evidence="4 9">N-(5'-phosphoribosyl)anthranilate isomerase</fullName>
        <shortName evidence="9">PRAI</shortName>
        <ecNumber evidence="3 9">5.3.1.24</ecNumber>
    </recommendedName>
</protein>
<sequence>MKLKYCGLHQQEDVKVAAASHCDYMGFVLANSKRKVALPDVAQWLATTDMSTKQTVALFVNESLDTIAQVASSDLFDVIQLHGTETPAFLQAVKDRTQKQVWKAIHHSSSALGIMQAFAGIADGYVIDCKSAKGWGGTGESFDWKQIPSYKEEGVRQGTQVLIAGGITPENVVELARYQVDGLDVSSGIEENGKKSVAKIARLEQEAGVHYARNNTR</sequence>
<dbReference type="InterPro" id="IPR001240">
    <property type="entry name" value="PRAI_dom"/>
</dbReference>
<evidence type="ECO:0000259" key="10">
    <source>
        <dbReference type="Pfam" id="PF00697"/>
    </source>
</evidence>
<gene>
    <name evidence="9" type="primary">trpF</name>
    <name evidence="11" type="ORF">CHH72_02130</name>
</gene>
<evidence type="ECO:0000313" key="12">
    <source>
        <dbReference type="Proteomes" id="UP000216207"/>
    </source>
</evidence>
<evidence type="ECO:0000313" key="11">
    <source>
        <dbReference type="EMBL" id="PAE90699.1"/>
    </source>
</evidence>
<dbReference type="Proteomes" id="UP000216207">
    <property type="component" value="Unassembled WGS sequence"/>
</dbReference>
<evidence type="ECO:0000256" key="7">
    <source>
        <dbReference type="ARBA" id="ARBA00023141"/>
    </source>
</evidence>
<evidence type="ECO:0000256" key="2">
    <source>
        <dbReference type="ARBA" id="ARBA00004664"/>
    </source>
</evidence>
<dbReference type="HAMAP" id="MF_00135">
    <property type="entry name" value="PRAI"/>
    <property type="match status" value="1"/>
</dbReference>
<dbReference type="PANTHER" id="PTHR42894:SF1">
    <property type="entry name" value="N-(5'-PHOSPHORIBOSYL)ANTHRANILATE ISOMERASE"/>
    <property type="match status" value="1"/>
</dbReference>
<dbReference type="AlphaFoldDB" id="A0A268P5A2"/>
<dbReference type="NCBIfam" id="NF002301">
    <property type="entry name" value="PRK01222.2-1"/>
    <property type="match status" value="1"/>
</dbReference>
<keyword evidence="6 9" id="KW-0822">Tryptophan biosynthesis</keyword>
<dbReference type="CDD" id="cd00405">
    <property type="entry name" value="PRAI"/>
    <property type="match status" value="1"/>
</dbReference>
<dbReference type="GO" id="GO:0004640">
    <property type="term" value="F:phosphoribosylanthranilate isomerase activity"/>
    <property type="evidence" value="ECO:0007669"/>
    <property type="project" value="UniProtKB-UniRule"/>
</dbReference>
<comment type="similarity">
    <text evidence="9">Belongs to the TrpF family.</text>
</comment>
<reference evidence="11 12" key="1">
    <citation type="submission" date="2017-07" db="EMBL/GenBank/DDBJ databases">
        <title>Isolation and whole genome analysis of endospore-forming bacteria from heroin.</title>
        <authorList>
            <person name="Kalinowski J."/>
            <person name="Ahrens B."/>
            <person name="Al-Dilaimi A."/>
            <person name="Winkler A."/>
            <person name="Wibberg D."/>
            <person name="Schleenbecker U."/>
            <person name="Ruckert C."/>
            <person name="Wolfel R."/>
            <person name="Grass G."/>
        </authorList>
    </citation>
    <scope>NUCLEOTIDE SEQUENCE [LARGE SCALE GENOMIC DNA]</scope>
    <source>
        <strain evidence="11 12">7539</strain>
    </source>
</reference>
<evidence type="ECO:0000256" key="1">
    <source>
        <dbReference type="ARBA" id="ARBA00001164"/>
    </source>
</evidence>
<evidence type="ECO:0000256" key="3">
    <source>
        <dbReference type="ARBA" id="ARBA00012572"/>
    </source>
</evidence>
<dbReference type="InterPro" id="IPR013785">
    <property type="entry name" value="Aldolase_TIM"/>
</dbReference>
<dbReference type="RefSeq" id="WP_095326067.1">
    <property type="nucleotide sequence ID" value="NZ_NPCC01000004.1"/>
</dbReference>
<dbReference type="Gene3D" id="3.20.20.70">
    <property type="entry name" value="Aldolase class I"/>
    <property type="match status" value="1"/>
</dbReference>
<dbReference type="Pfam" id="PF00697">
    <property type="entry name" value="PRAI"/>
    <property type="match status" value="1"/>
</dbReference>
<dbReference type="UniPathway" id="UPA00035">
    <property type="reaction ID" value="UER00042"/>
</dbReference>
<organism evidence="11 12">
    <name type="scientific">Shouchella clausii</name>
    <name type="common">Alkalihalobacillus clausii</name>
    <dbReference type="NCBI Taxonomy" id="79880"/>
    <lineage>
        <taxon>Bacteria</taxon>
        <taxon>Bacillati</taxon>
        <taxon>Bacillota</taxon>
        <taxon>Bacilli</taxon>
        <taxon>Bacillales</taxon>
        <taxon>Bacillaceae</taxon>
        <taxon>Shouchella</taxon>
    </lineage>
</organism>
<proteinExistence type="inferred from homology"/>
<comment type="catalytic activity">
    <reaction evidence="1 9">
        <text>N-(5-phospho-beta-D-ribosyl)anthranilate = 1-(2-carboxyphenylamino)-1-deoxy-D-ribulose 5-phosphate</text>
        <dbReference type="Rhea" id="RHEA:21540"/>
        <dbReference type="ChEBI" id="CHEBI:18277"/>
        <dbReference type="ChEBI" id="CHEBI:58613"/>
        <dbReference type="EC" id="5.3.1.24"/>
    </reaction>
</comment>
<dbReference type="SUPFAM" id="SSF51366">
    <property type="entry name" value="Ribulose-phoshate binding barrel"/>
    <property type="match status" value="1"/>
</dbReference>
<dbReference type="PANTHER" id="PTHR42894">
    <property type="entry name" value="N-(5'-PHOSPHORIBOSYL)ANTHRANILATE ISOMERASE"/>
    <property type="match status" value="1"/>
</dbReference>
<dbReference type="EC" id="5.3.1.24" evidence="3 9"/>
<accession>A0A268P5A2</accession>
<evidence type="ECO:0000256" key="8">
    <source>
        <dbReference type="ARBA" id="ARBA00023235"/>
    </source>
</evidence>